<dbReference type="EMBL" id="WNWM01000002">
    <property type="protein sequence ID" value="MUI12147.1"/>
    <property type="molecule type" value="Genomic_DNA"/>
</dbReference>
<reference evidence="2 3" key="1">
    <citation type="submission" date="2019-11" db="EMBL/GenBank/DDBJ databases">
        <title>Draft Genome Sequences of Six Type Strains of the Genus Massilia.</title>
        <authorList>
            <person name="Miess H."/>
            <person name="Frediansyah A."/>
            <person name="Goeker M."/>
            <person name="Gross H."/>
        </authorList>
    </citation>
    <scope>NUCLEOTIDE SEQUENCE [LARGE SCALE GENOMIC DNA]</scope>
    <source>
        <strain evidence="2 3">DSM 17513</strain>
    </source>
</reference>
<protein>
    <submittedName>
        <fullName evidence="2">Uncharacterized protein</fullName>
    </submittedName>
</protein>
<evidence type="ECO:0000256" key="1">
    <source>
        <dbReference type="SAM" id="Phobius"/>
    </source>
</evidence>
<keyword evidence="3" id="KW-1185">Reference proteome</keyword>
<keyword evidence="1" id="KW-0812">Transmembrane</keyword>
<proteinExistence type="predicted"/>
<accession>A0A6I3X775</accession>
<gene>
    <name evidence="2" type="ORF">GJV26_06600</name>
</gene>
<evidence type="ECO:0000313" key="2">
    <source>
        <dbReference type="EMBL" id="MUI12147.1"/>
    </source>
</evidence>
<sequence length="289" mass="30287">MRTTLHAARTALQWRLLLLWLACLLLPAALLAVPVGLVLSEQLDHSVHAPALARALDLVAIADLGTGIDRNGKPLTAAAAAAVLLTLLLSPLLTGAAVAAARAPERLRCRELLAGAAIQYPRMFRMLLWGAVPLGVAAALGSRLAEAADGRMERAIAWSDAQPWQVGAAVAAVLLVLLANLTLDTGRAALAIDLRRTSAVKAWWRGLALVRQRPGGVLLAWAGPTVAGLLLAALLAWGRLHVPAIGLAGTAGALLLAQLIVLVLAWMRMTRLFALVALARRQAGPAQLH</sequence>
<dbReference type="RefSeq" id="WP_155708134.1">
    <property type="nucleotide sequence ID" value="NZ_BMWU01000012.1"/>
</dbReference>
<feature type="transmembrane region" description="Helical" evidence="1">
    <location>
        <begin position="244"/>
        <end position="266"/>
    </location>
</feature>
<feature type="transmembrane region" description="Helical" evidence="1">
    <location>
        <begin position="124"/>
        <end position="144"/>
    </location>
</feature>
<name>A0A6I3X775_9BURK</name>
<dbReference type="AlphaFoldDB" id="A0A6I3X775"/>
<feature type="transmembrane region" description="Helical" evidence="1">
    <location>
        <begin position="77"/>
        <end position="103"/>
    </location>
</feature>
<feature type="transmembrane region" description="Helical" evidence="1">
    <location>
        <begin position="164"/>
        <end position="183"/>
    </location>
</feature>
<keyword evidence="1" id="KW-1133">Transmembrane helix</keyword>
<comment type="caution">
    <text evidence="2">The sequence shown here is derived from an EMBL/GenBank/DDBJ whole genome shotgun (WGS) entry which is preliminary data.</text>
</comment>
<dbReference type="OrthoDB" id="8703329at2"/>
<dbReference type="Proteomes" id="UP000431684">
    <property type="component" value="Unassembled WGS sequence"/>
</dbReference>
<organism evidence="2 3">
    <name type="scientific">Pseudoduganella dura</name>
    <dbReference type="NCBI Taxonomy" id="321982"/>
    <lineage>
        <taxon>Bacteria</taxon>
        <taxon>Pseudomonadati</taxon>
        <taxon>Pseudomonadota</taxon>
        <taxon>Betaproteobacteria</taxon>
        <taxon>Burkholderiales</taxon>
        <taxon>Oxalobacteraceae</taxon>
        <taxon>Telluria group</taxon>
        <taxon>Pseudoduganella</taxon>
    </lineage>
</organism>
<keyword evidence="1" id="KW-0472">Membrane</keyword>
<feature type="transmembrane region" description="Helical" evidence="1">
    <location>
        <begin position="217"/>
        <end position="238"/>
    </location>
</feature>
<evidence type="ECO:0000313" key="3">
    <source>
        <dbReference type="Proteomes" id="UP000431684"/>
    </source>
</evidence>